<evidence type="ECO:0000313" key="2">
    <source>
        <dbReference type="Proteomes" id="UP000325255"/>
    </source>
</evidence>
<organism evidence="1 2">
    <name type="scientific">Rhodovastum atsumiense</name>
    <dbReference type="NCBI Taxonomy" id="504468"/>
    <lineage>
        <taxon>Bacteria</taxon>
        <taxon>Pseudomonadati</taxon>
        <taxon>Pseudomonadota</taxon>
        <taxon>Alphaproteobacteria</taxon>
        <taxon>Acetobacterales</taxon>
        <taxon>Acetobacteraceae</taxon>
        <taxon>Rhodovastum</taxon>
    </lineage>
</organism>
<dbReference type="EMBL" id="VWPK01000001">
    <property type="protein sequence ID" value="KAA5614572.1"/>
    <property type="molecule type" value="Genomic_DNA"/>
</dbReference>
<protein>
    <submittedName>
        <fullName evidence="1">Uncharacterized protein</fullName>
    </submittedName>
</protein>
<dbReference type="RefSeq" id="WP_150038237.1">
    <property type="nucleotide sequence ID" value="NZ_OW485601.1"/>
</dbReference>
<evidence type="ECO:0000313" key="1">
    <source>
        <dbReference type="EMBL" id="KAA5614572.1"/>
    </source>
</evidence>
<proteinExistence type="predicted"/>
<dbReference type="Proteomes" id="UP000325255">
    <property type="component" value="Unassembled WGS sequence"/>
</dbReference>
<sequence length="127" mass="14532">MTDIPILLDRASVTEAIADYLLQVNYRGYRPDPRKVLAVRRSDRTAWLRNAATPVRWEVYYFIEGELFPERGATRLAEGETPRAHAERLVAGIWDELWVWNAYDFTPTSGGLQGEPGFPPQRAEAVR</sequence>
<reference evidence="1 2" key="1">
    <citation type="submission" date="2019-09" db="EMBL/GenBank/DDBJ databases">
        <title>Genome sequence of Rhodovastum atsumiense, a diverse member of the Acetobacteraceae family of non-sulfur purple photosynthetic bacteria.</title>
        <authorList>
            <person name="Meyer T."/>
            <person name="Kyndt J."/>
        </authorList>
    </citation>
    <scope>NUCLEOTIDE SEQUENCE [LARGE SCALE GENOMIC DNA]</scope>
    <source>
        <strain evidence="1 2">DSM 21279</strain>
    </source>
</reference>
<name>A0A5M6J1U7_9PROT</name>
<accession>A0A5M6J1U7</accession>
<dbReference type="AlphaFoldDB" id="A0A5M6J1U7"/>
<keyword evidence="2" id="KW-1185">Reference proteome</keyword>
<dbReference type="OrthoDB" id="9255710at2"/>
<gene>
    <name evidence="1" type="ORF">F1189_00090</name>
</gene>
<comment type="caution">
    <text evidence="1">The sequence shown here is derived from an EMBL/GenBank/DDBJ whole genome shotgun (WGS) entry which is preliminary data.</text>
</comment>